<gene>
    <name evidence="9 14" type="primary">proC</name>
    <name evidence="14" type="ORF">H9L42_15725</name>
</gene>
<comment type="catalytic activity">
    <reaction evidence="9">
        <text>L-proline + NADP(+) = (S)-1-pyrroline-5-carboxylate + NADPH + 2 H(+)</text>
        <dbReference type="Rhea" id="RHEA:14109"/>
        <dbReference type="ChEBI" id="CHEBI:15378"/>
        <dbReference type="ChEBI" id="CHEBI:17388"/>
        <dbReference type="ChEBI" id="CHEBI:57783"/>
        <dbReference type="ChEBI" id="CHEBI:58349"/>
        <dbReference type="ChEBI" id="CHEBI:60039"/>
        <dbReference type="EC" id="1.5.1.2"/>
    </reaction>
</comment>
<keyword evidence="5 9" id="KW-0641">Proline biosynthesis</keyword>
<dbReference type="AlphaFoldDB" id="A0A923NNF4"/>
<comment type="catalytic activity">
    <reaction evidence="9">
        <text>L-proline + NAD(+) = (S)-1-pyrroline-5-carboxylate + NADH + 2 H(+)</text>
        <dbReference type="Rhea" id="RHEA:14105"/>
        <dbReference type="ChEBI" id="CHEBI:15378"/>
        <dbReference type="ChEBI" id="CHEBI:17388"/>
        <dbReference type="ChEBI" id="CHEBI:57540"/>
        <dbReference type="ChEBI" id="CHEBI:57945"/>
        <dbReference type="ChEBI" id="CHEBI:60039"/>
        <dbReference type="EC" id="1.5.1.2"/>
    </reaction>
</comment>
<dbReference type="HAMAP" id="MF_01925">
    <property type="entry name" value="P5C_reductase"/>
    <property type="match status" value="1"/>
</dbReference>
<evidence type="ECO:0000256" key="9">
    <source>
        <dbReference type="HAMAP-Rule" id="MF_01925"/>
    </source>
</evidence>
<dbReference type="GO" id="GO:0005737">
    <property type="term" value="C:cytoplasm"/>
    <property type="evidence" value="ECO:0007669"/>
    <property type="project" value="UniProtKB-SubCell"/>
</dbReference>
<dbReference type="FunFam" id="1.10.3730.10:FF:000001">
    <property type="entry name" value="Pyrroline-5-carboxylate reductase"/>
    <property type="match status" value="1"/>
</dbReference>
<keyword evidence="15" id="KW-1185">Reference proteome</keyword>
<name>A0A923NNF4_9FIRM</name>
<evidence type="ECO:0000256" key="8">
    <source>
        <dbReference type="ARBA" id="ARBA00058118"/>
    </source>
</evidence>
<dbReference type="GO" id="GO:0004735">
    <property type="term" value="F:pyrroline-5-carboxylate reductase activity"/>
    <property type="evidence" value="ECO:0007669"/>
    <property type="project" value="UniProtKB-UniRule"/>
</dbReference>
<dbReference type="InterPro" id="IPR000304">
    <property type="entry name" value="Pyrroline-COOH_reductase"/>
</dbReference>
<comment type="pathway">
    <text evidence="9">Amino-acid biosynthesis; L-proline biosynthesis; L-proline from L-glutamate 5-semialdehyde: step 1/1.</text>
</comment>
<keyword evidence="7 9" id="KW-0560">Oxidoreductase</keyword>
<comment type="function">
    <text evidence="8 9">Catalyzes the reduction of 1-pyrroline-5-carboxylate (PCA) to L-proline.</text>
</comment>
<keyword evidence="4 9" id="KW-0028">Amino-acid biosynthesis</keyword>
<protein>
    <recommendedName>
        <fullName evidence="9 10">Pyrroline-5-carboxylate reductase</fullName>
        <shortName evidence="9">P5C reductase</shortName>
        <shortName evidence="9">P5CR</shortName>
        <ecNumber evidence="9 10">1.5.1.2</ecNumber>
    </recommendedName>
    <alternativeName>
        <fullName evidence="9">PCA reductase</fullName>
    </alternativeName>
</protein>
<dbReference type="EC" id="1.5.1.2" evidence="9 10"/>
<sequence>MKIGFIGAGNMGGAILKGYAPFAERNGDKIFVYDKKEEVRSGLEEAFPAVTACGRETELVEKSDIVILGVKPNLFETLLPEIADVCTTDQLIISMAAGIRISLIEGYLGADKKIIRIMPNTPAQVGEAMTAICRNGNVGEDDFGHALAIFNSIGRAMEVEESLLHCVIGVSGSSPAYTYMYIEALIKAAQANGMEASKARVFAAQAVLGAAKMVLESDLSAEQLRINVCSPGGTTIEAVNCLFENGFEEKVQEGFQAAVDKSKSMTK</sequence>
<dbReference type="EMBL" id="JACRYT010000030">
    <property type="protein sequence ID" value="MBC6681262.1"/>
    <property type="molecule type" value="Genomic_DNA"/>
</dbReference>
<comment type="subcellular location">
    <subcellularLocation>
        <location evidence="1 9">Cytoplasm</location>
    </subcellularLocation>
</comment>
<evidence type="ECO:0000256" key="4">
    <source>
        <dbReference type="ARBA" id="ARBA00022605"/>
    </source>
</evidence>
<proteinExistence type="inferred from homology"/>
<evidence type="ECO:0000259" key="12">
    <source>
        <dbReference type="Pfam" id="PF03807"/>
    </source>
</evidence>
<dbReference type="Pfam" id="PF14748">
    <property type="entry name" value="P5CR_dimer"/>
    <property type="match status" value="1"/>
</dbReference>
<evidence type="ECO:0000256" key="2">
    <source>
        <dbReference type="ARBA" id="ARBA00005525"/>
    </source>
</evidence>
<dbReference type="SUPFAM" id="SSF51735">
    <property type="entry name" value="NAD(P)-binding Rossmann-fold domains"/>
    <property type="match status" value="1"/>
</dbReference>
<evidence type="ECO:0000256" key="11">
    <source>
        <dbReference type="PIRSR" id="PIRSR000193-1"/>
    </source>
</evidence>
<accession>A0A923NNF4</accession>
<keyword evidence="3 9" id="KW-0963">Cytoplasm</keyword>
<feature type="binding site" evidence="11">
    <location>
        <begin position="6"/>
        <end position="11"/>
    </location>
    <ligand>
        <name>NADP(+)</name>
        <dbReference type="ChEBI" id="CHEBI:58349"/>
    </ligand>
</feature>
<evidence type="ECO:0000256" key="5">
    <source>
        <dbReference type="ARBA" id="ARBA00022650"/>
    </source>
</evidence>
<dbReference type="InterPro" id="IPR028939">
    <property type="entry name" value="P5C_Rdtase_cat_N"/>
</dbReference>
<dbReference type="SUPFAM" id="SSF48179">
    <property type="entry name" value="6-phosphogluconate dehydrogenase C-terminal domain-like"/>
    <property type="match status" value="1"/>
</dbReference>
<dbReference type="NCBIfam" id="TIGR00112">
    <property type="entry name" value="proC"/>
    <property type="match status" value="1"/>
</dbReference>
<evidence type="ECO:0000259" key="13">
    <source>
        <dbReference type="Pfam" id="PF14748"/>
    </source>
</evidence>
<dbReference type="Pfam" id="PF03807">
    <property type="entry name" value="F420_oxidored"/>
    <property type="match status" value="1"/>
</dbReference>
<keyword evidence="6 9" id="KW-0521">NADP</keyword>
<dbReference type="Gene3D" id="3.40.50.720">
    <property type="entry name" value="NAD(P)-binding Rossmann-like Domain"/>
    <property type="match status" value="1"/>
</dbReference>
<organism evidence="14 15">
    <name type="scientific">Zhenpiania hominis</name>
    <dbReference type="NCBI Taxonomy" id="2763644"/>
    <lineage>
        <taxon>Bacteria</taxon>
        <taxon>Bacillati</taxon>
        <taxon>Bacillota</taxon>
        <taxon>Clostridia</taxon>
        <taxon>Peptostreptococcales</taxon>
        <taxon>Anaerovoracaceae</taxon>
        <taxon>Zhenpiania</taxon>
    </lineage>
</organism>
<dbReference type="RefSeq" id="WP_187304357.1">
    <property type="nucleotide sequence ID" value="NZ_JACRYT010000030.1"/>
</dbReference>
<feature type="domain" description="Pyrroline-5-carboxylate reductase catalytic N-terminal" evidence="12">
    <location>
        <begin position="2"/>
        <end position="98"/>
    </location>
</feature>
<evidence type="ECO:0000313" key="15">
    <source>
        <dbReference type="Proteomes" id="UP000602647"/>
    </source>
</evidence>
<dbReference type="PIRSF" id="PIRSF000193">
    <property type="entry name" value="Pyrrol-5-carb_rd"/>
    <property type="match status" value="1"/>
</dbReference>
<feature type="domain" description="Pyrroline-5-carboxylate reductase dimerisation" evidence="13">
    <location>
        <begin position="161"/>
        <end position="265"/>
    </location>
</feature>
<evidence type="ECO:0000256" key="10">
    <source>
        <dbReference type="NCBIfam" id="TIGR00112"/>
    </source>
</evidence>
<dbReference type="InterPro" id="IPR036291">
    <property type="entry name" value="NAD(P)-bd_dom_sf"/>
</dbReference>
<dbReference type="InterPro" id="IPR029036">
    <property type="entry name" value="P5CR_dimer"/>
</dbReference>
<evidence type="ECO:0000256" key="6">
    <source>
        <dbReference type="ARBA" id="ARBA00022857"/>
    </source>
</evidence>
<evidence type="ECO:0000256" key="7">
    <source>
        <dbReference type="ARBA" id="ARBA00023002"/>
    </source>
</evidence>
<dbReference type="InterPro" id="IPR008927">
    <property type="entry name" value="6-PGluconate_DH-like_C_sf"/>
</dbReference>
<dbReference type="FunFam" id="3.40.50.720:FF:000190">
    <property type="entry name" value="Pyrroline-5-carboxylate reductase"/>
    <property type="match status" value="1"/>
</dbReference>
<evidence type="ECO:0000313" key="14">
    <source>
        <dbReference type="EMBL" id="MBC6681262.1"/>
    </source>
</evidence>
<evidence type="ECO:0000256" key="3">
    <source>
        <dbReference type="ARBA" id="ARBA00022490"/>
    </source>
</evidence>
<reference evidence="14" key="1">
    <citation type="submission" date="2020-08" db="EMBL/GenBank/DDBJ databases">
        <title>Genome public.</title>
        <authorList>
            <person name="Liu C."/>
            <person name="Sun Q."/>
        </authorList>
    </citation>
    <scope>NUCLEOTIDE SEQUENCE</scope>
    <source>
        <strain evidence="14">BX12</strain>
    </source>
</reference>
<comment type="similarity">
    <text evidence="2 9">Belongs to the pyrroline-5-carboxylate reductase family.</text>
</comment>
<comment type="caution">
    <text evidence="14">The sequence shown here is derived from an EMBL/GenBank/DDBJ whole genome shotgun (WGS) entry which is preliminary data.</text>
</comment>
<dbReference type="PANTHER" id="PTHR11645:SF0">
    <property type="entry name" value="PYRROLINE-5-CARBOXYLATE REDUCTASE 3"/>
    <property type="match status" value="1"/>
</dbReference>
<evidence type="ECO:0000256" key="1">
    <source>
        <dbReference type="ARBA" id="ARBA00004496"/>
    </source>
</evidence>
<dbReference type="Gene3D" id="1.10.3730.10">
    <property type="entry name" value="ProC C-terminal domain-like"/>
    <property type="match status" value="1"/>
</dbReference>
<dbReference type="Proteomes" id="UP000602647">
    <property type="component" value="Unassembled WGS sequence"/>
</dbReference>
<dbReference type="GO" id="GO:0055129">
    <property type="term" value="P:L-proline biosynthetic process"/>
    <property type="evidence" value="ECO:0007669"/>
    <property type="project" value="UniProtKB-UniRule"/>
</dbReference>
<dbReference type="PANTHER" id="PTHR11645">
    <property type="entry name" value="PYRROLINE-5-CARBOXYLATE REDUCTASE"/>
    <property type="match status" value="1"/>
</dbReference>